<comment type="similarity">
    <text evidence="2 7">Belongs to the glycosyl hydrolase 1 family.</text>
</comment>
<dbReference type="EC" id="3.2.1.21" evidence="3"/>
<dbReference type="PROSITE" id="PS00653">
    <property type="entry name" value="GLYCOSYL_HYDROL_F1_2"/>
    <property type="match status" value="1"/>
</dbReference>
<dbReference type="Gene3D" id="3.20.20.80">
    <property type="entry name" value="Glycosidases"/>
    <property type="match status" value="1"/>
</dbReference>
<dbReference type="PANTHER" id="PTHR10353">
    <property type="entry name" value="GLYCOSYL HYDROLASE"/>
    <property type="match status" value="1"/>
</dbReference>
<evidence type="ECO:0000256" key="3">
    <source>
        <dbReference type="ARBA" id="ARBA00012744"/>
    </source>
</evidence>
<dbReference type="Proteomes" id="UP001152049">
    <property type="component" value="Unassembled WGS sequence"/>
</dbReference>
<dbReference type="InterPro" id="IPR033132">
    <property type="entry name" value="GH_1_N_CS"/>
</dbReference>
<dbReference type="SUPFAM" id="SSF51445">
    <property type="entry name" value="(Trans)glycosidases"/>
    <property type="match status" value="1"/>
</dbReference>
<organism evidence="9 10">
    <name type="scientific">Fusarium torreyae</name>
    <dbReference type="NCBI Taxonomy" id="1237075"/>
    <lineage>
        <taxon>Eukaryota</taxon>
        <taxon>Fungi</taxon>
        <taxon>Dikarya</taxon>
        <taxon>Ascomycota</taxon>
        <taxon>Pezizomycotina</taxon>
        <taxon>Sordariomycetes</taxon>
        <taxon>Hypocreomycetidae</taxon>
        <taxon>Hypocreales</taxon>
        <taxon>Nectriaceae</taxon>
        <taxon>Fusarium</taxon>
    </lineage>
</organism>
<comment type="function">
    <text evidence="6">Plays an important role in cellulose degradation. Shows hydrolytic activity against several glycosidic compounds.</text>
</comment>
<evidence type="ECO:0000256" key="5">
    <source>
        <dbReference type="ARBA" id="ARBA00023295"/>
    </source>
</evidence>
<dbReference type="InterPro" id="IPR017853">
    <property type="entry name" value="GH"/>
</dbReference>
<gene>
    <name evidence="9" type="ORF">NW762_008899</name>
</gene>
<evidence type="ECO:0000256" key="2">
    <source>
        <dbReference type="ARBA" id="ARBA00010838"/>
    </source>
</evidence>
<dbReference type="Pfam" id="PF00232">
    <property type="entry name" value="Glyco_hydro_1"/>
    <property type="match status" value="1"/>
</dbReference>
<dbReference type="GO" id="GO:0030245">
    <property type="term" value="P:cellulose catabolic process"/>
    <property type="evidence" value="ECO:0007669"/>
    <property type="project" value="UniProtKB-ARBA"/>
</dbReference>
<evidence type="ECO:0000313" key="9">
    <source>
        <dbReference type="EMBL" id="KAJ4256803.1"/>
    </source>
</evidence>
<dbReference type="PRINTS" id="PR00131">
    <property type="entry name" value="GLHYDRLASE1"/>
</dbReference>
<evidence type="ECO:0000256" key="8">
    <source>
        <dbReference type="SAM" id="MobiDB-lite"/>
    </source>
</evidence>
<protein>
    <recommendedName>
        <fullName evidence="3">beta-glucosidase</fullName>
        <ecNumber evidence="3">3.2.1.21</ecNumber>
    </recommendedName>
</protein>
<evidence type="ECO:0000256" key="7">
    <source>
        <dbReference type="RuleBase" id="RU003690"/>
    </source>
</evidence>
<dbReference type="InterPro" id="IPR001360">
    <property type="entry name" value="Glyco_hydro_1"/>
</dbReference>
<dbReference type="OrthoDB" id="65569at2759"/>
<name>A0A9W8VCC7_9HYPO</name>
<feature type="compositionally biased region" description="Polar residues" evidence="8">
    <location>
        <begin position="1"/>
        <end position="20"/>
    </location>
</feature>
<evidence type="ECO:0000256" key="6">
    <source>
        <dbReference type="ARBA" id="ARBA00056775"/>
    </source>
</evidence>
<sequence>MFTAEESTVARQKSRQQSLPENPVQELPLPPDFTWGVATAAYQIEGAADADGKGPSIWDTFSHLKPSRTANEHGDIACDHYHRFSDDVSLLSSYGVEVYRFSISWSRIIPLGGRNDPVNENGIAFYNRLIDALLAKGIRPSISLYHWDLPQGLYDRYGGMLNGSEFRADFENYARLCFSRFGDRVKQWVTFNEPYVIAAYGYHSGVLAPGHSTENGNDSRTEPWRVGHTIIVSHAATVEIYHDEFRPSQGGEISIVLNGDYYEPYDAASEQDKNAAQRRMEFYIGWFADPVYLGTDYPASMRTRLGDRLPQFAADERTLLQRTARMNTFYGMNHYTSQYARERGMEAPDEADVTGNVDESPYNSEGVEIGPLSGISWLRVTEDQFRKLLNWIWKRYERQIFVTENGCPCPGESDMTVDEAVNDQFRVRYFGLYLDAISRAVYEDGVKVSGYYAWSLMDNYEWSLGYGVRFGITHVDYETLVRTPKSSALYLTSTFQARRSRR</sequence>
<evidence type="ECO:0000256" key="1">
    <source>
        <dbReference type="ARBA" id="ARBA00000448"/>
    </source>
</evidence>
<dbReference type="PANTHER" id="PTHR10353:SF36">
    <property type="entry name" value="LP05116P"/>
    <property type="match status" value="1"/>
</dbReference>
<evidence type="ECO:0000256" key="4">
    <source>
        <dbReference type="ARBA" id="ARBA00022801"/>
    </source>
</evidence>
<dbReference type="FunFam" id="3.20.20.80:FF:000011">
    <property type="entry name" value="Cytosolic beta-glucosidase"/>
    <property type="match status" value="1"/>
</dbReference>
<keyword evidence="4" id="KW-0378">Hydrolase</keyword>
<reference evidence="9" key="1">
    <citation type="submission" date="2022-09" db="EMBL/GenBank/DDBJ databases">
        <title>Fusarium specimens isolated from Avocado Roots.</title>
        <authorList>
            <person name="Stajich J."/>
            <person name="Roper C."/>
            <person name="Heimlech-Rivalta G."/>
        </authorList>
    </citation>
    <scope>NUCLEOTIDE SEQUENCE</scope>
    <source>
        <strain evidence="9">CF00136</strain>
    </source>
</reference>
<comment type="catalytic activity">
    <reaction evidence="1">
        <text>Hydrolysis of terminal, non-reducing beta-D-glucosyl residues with release of beta-D-glucose.</text>
        <dbReference type="EC" id="3.2.1.21"/>
    </reaction>
</comment>
<dbReference type="AlphaFoldDB" id="A0A9W8VCC7"/>
<keyword evidence="10" id="KW-1185">Reference proteome</keyword>
<comment type="caution">
    <text evidence="9">The sequence shown here is derived from an EMBL/GenBank/DDBJ whole genome shotgun (WGS) entry which is preliminary data.</text>
</comment>
<feature type="region of interest" description="Disordered" evidence="8">
    <location>
        <begin position="1"/>
        <end position="30"/>
    </location>
</feature>
<accession>A0A9W8VCC7</accession>
<proteinExistence type="inferred from homology"/>
<keyword evidence="5" id="KW-0326">Glycosidase</keyword>
<dbReference type="GO" id="GO:0080079">
    <property type="term" value="F:cellobiose glucosidase activity"/>
    <property type="evidence" value="ECO:0007669"/>
    <property type="project" value="UniProtKB-ARBA"/>
</dbReference>
<evidence type="ECO:0000313" key="10">
    <source>
        <dbReference type="Proteomes" id="UP001152049"/>
    </source>
</evidence>
<dbReference type="EMBL" id="JAOQAZ010000018">
    <property type="protein sequence ID" value="KAJ4256803.1"/>
    <property type="molecule type" value="Genomic_DNA"/>
</dbReference>